<proteinExistence type="inferred from homology"/>
<protein>
    <recommendedName>
        <fullName evidence="2">UspA domain-containing protein</fullName>
    </recommendedName>
</protein>
<dbReference type="Proteomes" id="UP000487117">
    <property type="component" value="Unassembled WGS sequence"/>
</dbReference>
<dbReference type="PANTHER" id="PTHR46268">
    <property type="entry name" value="STRESS RESPONSE PROTEIN NHAX"/>
    <property type="match status" value="1"/>
</dbReference>
<sequence>MFQTILVAVDGDPQHDAVLALAAHVAGPCSRLHLLCVIDAEFALPADASPADRREYPAAARERRKADAVLDDALGELRERDVDAVAQVLGGEPADTISAQAGRLGADLIIIGHRHLGGLRRVFDSSVGQWTLDHASCPVLVETRAP</sequence>
<dbReference type="InterPro" id="IPR006016">
    <property type="entry name" value="UspA"/>
</dbReference>
<organism evidence="3 4">
    <name type="scientific">Stenotrophomonas maltophilia</name>
    <name type="common">Pseudomonas maltophilia</name>
    <name type="synonym">Xanthomonas maltophilia</name>
    <dbReference type="NCBI Taxonomy" id="40324"/>
    <lineage>
        <taxon>Bacteria</taxon>
        <taxon>Pseudomonadati</taxon>
        <taxon>Pseudomonadota</taxon>
        <taxon>Gammaproteobacteria</taxon>
        <taxon>Lysobacterales</taxon>
        <taxon>Lysobacteraceae</taxon>
        <taxon>Stenotrophomonas</taxon>
        <taxon>Stenotrophomonas maltophilia group</taxon>
    </lineage>
</organism>
<name>A0A7V8FFZ2_STEMA</name>
<dbReference type="EMBL" id="WNDS01000003">
    <property type="protein sequence ID" value="KAF1014774.1"/>
    <property type="molecule type" value="Genomic_DNA"/>
</dbReference>
<feature type="domain" description="UspA" evidence="2">
    <location>
        <begin position="1"/>
        <end position="141"/>
    </location>
</feature>
<dbReference type="SUPFAM" id="SSF52402">
    <property type="entry name" value="Adenine nucleotide alpha hydrolases-like"/>
    <property type="match status" value="1"/>
</dbReference>
<dbReference type="CDD" id="cd00293">
    <property type="entry name" value="USP-like"/>
    <property type="match status" value="1"/>
</dbReference>
<dbReference type="Gene3D" id="3.40.50.620">
    <property type="entry name" value="HUPs"/>
    <property type="match status" value="1"/>
</dbReference>
<evidence type="ECO:0000256" key="1">
    <source>
        <dbReference type="ARBA" id="ARBA00008791"/>
    </source>
</evidence>
<dbReference type="InterPro" id="IPR014729">
    <property type="entry name" value="Rossmann-like_a/b/a_fold"/>
</dbReference>
<evidence type="ECO:0000313" key="4">
    <source>
        <dbReference type="Proteomes" id="UP000487117"/>
    </source>
</evidence>
<evidence type="ECO:0000313" key="3">
    <source>
        <dbReference type="EMBL" id="KAF1014774.1"/>
    </source>
</evidence>
<gene>
    <name evidence="3" type="ORF">GAK31_02261</name>
</gene>
<accession>A0A7V8FFZ2</accession>
<dbReference type="PANTHER" id="PTHR46268:SF15">
    <property type="entry name" value="UNIVERSAL STRESS PROTEIN HP_0031"/>
    <property type="match status" value="1"/>
</dbReference>
<comment type="similarity">
    <text evidence="1">Belongs to the universal stress protein A family.</text>
</comment>
<evidence type="ECO:0000259" key="2">
    <source>
        <dbReference type="Pfam" id="PF00582"/>
    </source>
</evidence>
<dbReference type="Pfam" id="PF00582">
    <property type="entry name" value="Usp"/>
    <property type="match status" value="1"/>
</dbReference>
<comment type="caution">
    <text evidence="3">The sequence shown here is derived from an EMBL/GenBank/DDBJ whole genome shotgun (WGS) entry which is preliminary data.</text>
</comment>
<dbReference type="PRINTS" id="PR01438">
    <property type="entry name" value="UNVRSLSTRESS"/>
</dbReference>
<reference evidence="4" key="1">
    <citation type="journal article" date="2020" name="MBio">
        <title>Horizontal gene transfer to a defensive symbiont with a reduced genome amongst a multipartite beetle microbiome.</title>
        <authorList>
            <person name="Waterworth S.C."/>
            <person name="Florez L.V."/>
            <person name="Rees E.R."/>
            <person name="Hertweck C."/>
            <person name="Kaltenpoth M."/>
            <person name="Kwan J.C."/>
        </authorList>
    </citation>
    <scope>NUCLEOTIDE SEQUENCE [LARGE SCALE GENOMIC DNA]</scope>
</reference>
<dbReference type="AlphaFoldDB" id="A0A7V8FFZ2"/>
<dbReference type="InterPro" id="IPR006015">
    <property type="entry name" value="Universal_stress_UspA"/>
</dbReference>